<sequence length="278" mass="31192">MTSPPVHESPPAGLRDWLDAAKATPQPSVLEVPIDGVWCVVKRRRASVRGGISYVLRYIRALLLGVGCKLVLGEFPRPDILLRNGLDYEAERLRQLLQAGCRVPQIWWQEPGLVVLEHVGTDLSSLIRHGSDEERAALAWQAGQDLAAFHKQGFCHGGAQIRNLTLRGADIWRIDFEENIGEALSKPLAQAYDLFQMVASLQSLRNLPPRVMPWLAEAMLTAYFEANPDPLVRSRLRRLGRVLHAVAWPLKPLLGWLPSRDIQGFFRVADTLRVQVKP</sequence>
<dbReference type="Proteomes" id="UP000091926">
    <property type="component" value="Chromosome"/>
</dbReference>
<dbReference type="STRING" id="463014.BAU07_08945"/>
<accession>A0A193GCN7</accession>
<evidence type="ECO:0000313" key="2">
    <source>
        <dbReference type="Proteomes" id="UP000091926"/>
    </source>
</evidence>
<name>A0A193GCN7_9BORD</name>
<dbReference type="RefSeq" id="WP_066656301.1">
    <property type="nucleotide sequence ID" value="NZ_CBCSCL010000014.1"/>
</dbReference>
<dbReference type="EMBL" id="CP016172">
    <property type="protein sequence ID" value="ANN77216.1"/>
    <property type="molecule type" value="Genomic_DNA"/>
</dbReference>
<protein>
    <recommendedName>
        <fullName evidence="3">Serine/threonine protein phosphatase</fullName>
    </recommendedName>
</protein>
<keyword evidence="2" id="KW-1185">Reference proteome</keyword>
<organism evidence="1 2">
    <name type="scientific">Bordetella flabilis</name>
    <dbReference type="NCBI Taxonomy" id="463014"/>
    <lineage>
        <taxon>Bacteria</taxon>
        <taxon>Pseudomonadati</taxon>
        <taxon>Pseudomonadota</taxon>
        <taxon>Betaproteobacteria</taxon>
        <taxon>Burkholderiales</taxon>
        <taxon>Alcaligenaceae</taxon>
        <taxon>Bordetella</taxon>
    </lineage>
</organism>
<proteinExistence type="predicted"/>
<dbReference type="InterPro" id="IPR011009">
    <property type="entry name" value="Kinase-like_dom_sf"/>
</dbReference>
<gene>
    <name evidence="1" type="ORF">BAU07_08945</name>
</gene>
<evidence type="ECO:0000313" key="1">
    <source>
        <dbReference type="EMBL" id="ANN77216.1"/>
    </source>
</evidence>
<dbReference type="OrthoDB" id="5781459at2"/>
<evidence type="ECO:0008006" key="3">
    <source>
        <dbReference type="Google" id="ProtNLM"/>
    </source>
</evidence>
<reference evidence="1 2" key="1">
    <citation type="submission" date="2016-06" db="EMBL/GenBank/DDBJ databases">
        <title>Complete genome sequences of Bordetella bronchialis and Bordetella flabilis.</title>
        <authorList>
            <person name="LiPuma J.J."/>
            <person name="Spilker T."/>
        </authorList>
    </citation>
    <scope>NUCLEOTIDE SEQUENCE [LARGE SCALE GENOMIC DNA]</scope>
    <source>
        <strain evidence="1 2">AU10664</strain>
    </source>
</reference>
<dbReference type="SUPFAM" id="SSF56112">
    <property type="entry name" value="Protein kinase-like (PK-like)"/>
    <property type="match status" value="1"/>
</dbReference>
<dbReference type="KEGG" id="bfz:BAU07_08945"/>
<dbReference type="AlphaFoldDB" id="A0A193GCN7"/>